<protein>
    <submittedName>
        <fullName evidence="3">Uncharacterized protein</fullName>
    </submittedName>
</protein>
<dbReference type="SMR" id="A0A194W3Z5"/>
<proteinExistence type="predicted"/>
<evidence type="ECO:0000313" key="3">
    <source>
        <dbReference type="EMBL" id="KUI70770.1"/>
    </source>
</evidence>
<evidence type="ECO:0000256" key="1">
    <source>
        <dbReference type="SAM" id="MobiDB-lite"/>
    </source>
</evidence>
<keyword evidence="2" id="KW-0812">Transmembrane</keyword>
<reference evidence="3" key="1">
    <citation type="submission" date="2014-12" db="EMBL/GenBank/DDBJ databases">
        <title>Genome Sequence of Valsa Canker Pathogens Uncovers a Specific Adaption of Colonization on Woody Bark.</title>
        <authorList>
            <person name="Yin Z."/>
            <person name="Liu H."/>
            <person name="Gao X."/>
            <person name="Li Z."/>
            <person name="Song N."/>
            <person name="Ke X."/>
            <person name="Dai Q."/>
            <person name="Wu Y."/>
            <person name="Sun Y."/>
            <person name="Xu J.-R."/>
            <person name="Kang Z.K."/>
            <person name="Wang L."/>
            <person name="Huang L."/>
        </authorList>
    </citation>
    <scope>NUCLEOTIDE SEQUENCE [LARGE SCALE GENOMIC DNA]</scope>
    <source>
        <strain evidence="3">03-8</strain>
    </source>
</reference>
<organism evidence="3 4">
    <name type="scientific">Cytospora mali</name>
    <name type="common">Apple Valsa canker fungus</name>
    <name type="synonym">Valsa mali</name>
    <dbReference type="NCBI Taxonomy" id="578113"/>
    <lineage>
        <taxon>Eukaryota</taxon>
        <taxon>Fungi</taxon>
        <taxon>Dikarya</taxon>
        <taxon>Ascomycota</taxon>
        <taxon>Pezizomycotina</taxon>
        <taxon>Sordariomycetes</taxon>
        <taxon>Sordariomycetidae</taxon>
        <taxon>Diaporthales</taxon>
        <taxon>Cytosporaceae</taxon>
        <taxon>Cytospora</taxon>
    </lineage>
</organism>
<gene>
    <name evidence="3" type="ORF">VM1G_11672</name>
</gene>
<evidence type="ECO:0000256" key="2">
    <source>
        <dbReference type="SAM" id="Phobius"/>
    </source>
</evidence>
<keyword evidence="4" id="KW-1185">Reference proteome</keyword>
<feature type="region of interest" description="Disordered" evidence="1">
    <location>
        <begin position="1"/>
        <end position="23"/>
    </location>
</feature>
<dbReference type="AlphaFoldDB" id="A0A194W3Z5"/>
<keyword evidence="2" id="KW-0472">Membrane</keyword>
<evidence type="ECO:0000313" key="4">
    <source>
        <dbReference type="Proteomes" id="UP000078559"/>
    </source>
</evidence>
<accession>A0A194W3Z5</accession>
<feature type="transmembrane region" description="Helical" evidence="2">
    <location>
        <begin position="71"/>
        <end position="92"/>
    </location>
</feature>
<dbReference type="EMBL" id="CM003103">
    <property type="protein sequence ID" value="KUI70770.1"/>
    <property type="molecule type" value="Genomic_DNA"/>
</dbReference>
<name>A0A194W3Z5_CYTMA</name>
<sequence length="175" mass="18848">MPADDPSAPAAGLSAAPPTQPQEEAHDLLEQHTTAYAPEFLQATIPSALPRLAPRTRVGPRITYPDRLVDVVLPVVILIIRVVIIVVLVYVAPVLEQLLVAPDLPDAVPLLLRLLVGREAGVRVDACRERHVAACLDERLDLGLEFLAEELHEDIFLRAAGEVGRGVDDDALEGG</sequence>
<feature type="compositionally biased region" description="Low complexity" evidence="1">
    <location>
        <begin position="1"/>
        <end position="17"/>
    </location>
</feature>
<dbReference type="Proteomes" id="UP000078559">
    <property type="component" value="Chromosome 6"/>
</dbReference>
<keyword evidence="2" id="KW-1133">Transmembrane helix</keyword>